<evidence type="ECO:0000256" key="5">
    <source>
        <dbReference type="ARBA" id="ARBA00022833"/>
    </source>
</evidence>
<dbReference type="GO" id="GO:0033743">
    <property type="term" value="F:peptide-methionine (R)-S-oxide reductase activity"/>
    <property type="evidence" value="ECO:0007669"/>
    <property type="project" value="UniProtKB-EC"/>
</dbReference>
<keyword evidence="5" id="KW-0862">Zinc</keyword>
<dbReference type="PANTHER" id="PTHR10173:SF52">
    <property type="entry name" value="METHIONINE-R-SULFOXIDE REDUCTASE B1"/>
    <property type="match status" value="1"/>
</dbReference>
<reference evidence="10" key="1">
    <citation type="submission" date="2018-05" db="EMBL/GenBank/DDBJ databases">
        <authorList>
            <person name="Lanie J.A."/>
            <person name="Ng W.-L."/>
            <person name="Kazmierczak K.M."/>
            <person name="Andrzejewski T.M."/>
            <person name="Davidsen T.M."/>
            <person name="Wayne K.J."/>
            <person name="Tettelin H."/>
            <person name="Glass J.I."/>
            <person name="Rusch D."/>
            <person name="Podicherti R."/>
            <person name="Tsui H.-C.T."/>
            <person name="Winkler M.E."/>
        </authorList>
    </citation>
    <scope>NUCLEOTIDE SEQUENCE</scope>
</reference>
<evidence type="ECO:0000313" key="10">
    <source>
        <dbReference type="EMBL" id="SVA30352.1"/>
    </source>
</evidence>
<keyword evidence="6" id="KW-0560">Oxidoreductase</keyword>
<evidence type="ECO:0000256" key="4">
    <source>
        <dbReference type="ARBA" id="ARBA00022723"/>
    </source>
</evidence>
<dbReference type="GO" id="GO:0030091">
    <property type="term" value="P:protein repair"/>
    <property type="evidence" value="ECO:0007669"/>
    <property type="project" value="InterPro"/>
</dbReference>
<comment type="catalytic activity">
    <reaction evidence="7">
        <text>L-methionyl-[protein] + [thioredoxin]-disulfide + H2O = L-methionyl-(R)-S-oxide-[protein] + [thioredoxin]-dithiol</text>
        <dbReference type="Rhea" id="RHEA:24164"/>
        <dbReference type="Rhea" id="RHEA-COMP:10698"/>
        <dbReference type="Rhea" id="RHEA-COMP:10700"/>
        <dbReference type="Rhea" id="RHEA-COMP:12313"/>
        <dbReference type="Rhea" id="RHEA-COMP:12314"/>
        <dbReference type="ChEBI" id="CHEBI:15377"/>
        <dbReference type="ChEBI" id="CHEBI:16044"/>
        <dbReference type="ChEBI" id="CHEBI:29950"/>
        <dbReference type="ChEBI" id="CHEBI:45764"/>
        <dbReference type="ChEBI" id="CHEBI:50058"/>
        <dbReference type="EC" id="1.8.4.12"/>
    </reaction>
</comment>
<name>A0A381UQA8_9ZZZZ</name>
<dbReference type="EC" id="1.8.4.12" evidence="3"/>
<comment type="similarity">
    <text evidence="2">Belongs to the MsrB Met sulfoxide reductase family.</text>
</comment>
<feature type="domain" description="MsrB" evidence="9">
    <location>
        <begin position="22"/>
        <end position="144"/>
    </location>
</feature>
<comment type="cofactor">
    <cofactor evidence="1">
        <name>Zn(2+)</name>
        <dbReference type="ChEBI" id="CHEBI:29105"/>
    </cofactor>
</comment>
<dbReference type="GO" id="GO:0005737">
    <property type="term" value="C:cytoplasm"/>
    <property type="evidence" value="ECO:0007669"/>
    <property type="project" value="TreeGrafter"/>
</dbReference>
<evidence type="ECO:0000256" key="8">
    <source>
        <dbReference type="SAM" id="MobiDB-lite"/>
    </source>
</evidence>
<dbReference type="NCBIfam" id="TIGR00357">
    <property type="entry name" value="peptide-methionine (R)-S-oxide reductase MsrB"/>
    <property type="match status" value="1"/>
</dbReference>
<keyword evidence="4" id="KW-0479">Metal-binding</keyword>
<accession>A0A381UQA8</accession>
<evidence type="ECO:0000256" key="7">
    <source>
        <dbReference type="ARBA" id="ARBA00048488"/>
    </source>
</evidence>
<feature type="region of interest" description="Disordered" evidence="8">
    <location>
        <begin position="1"/>
        <end position="30"/>
    </location>
</feature>
<dbReference type="PROSITE" id="PS51790">
    <property type="entry name" value="MSRB"/>
    <property type="match status" value="1"/>
</dbReference>
<dbReference type="EMBL" id="UINC01006911">
    <property type="protein sequence ID" value="SVA30352.1"/>
    <property type="molecule type" value="Genomic_DNA"/>
</dbReference>
<evidence type="ECO:0000256" key="1">
    <source>
        <dbReference type="ARBA" id="ARBA00001947"/>
    </source>
</evidence>
<dbReference type="PANTHER" id="PTHR10173">
    <property type="entry name" value="METHIONINE SULFOXIDE REDUCTASE"/>
    <property type="match status" value="1"/>
</dbReference>
<dbReference type="FunFam" id="2.170.150.20:FF:000001">
    <property type="entry name" value="Peptide methionine sulfoxide reductase MsrB"/>
    <property type="match status" value="1"/>
</dbReference>
<dbReference type="InterPro" id="IPR011057">
    <property type="entry name" value="Mss4-like_sf"/>
</dbReference>
<dbReference type="Gene3D" id="2.170.150.20">
    <property type="entry name" value="Peptide methionine sulfoxide reductase"/>
    <property type="match status" value="1"/>
</dbReference>
<dbReference type="SUPFAM" id="SSF51316">
    <property type="entry name" value="Mss4-like"/>
    <property type="match status" value="1"/>
</dbReference>
<dbReference type="GO" id="GO:0006979">
    <property type="term" value="P:response to oxidative stress"/>
    <property type="evidence" value="ECO:0007669"/>
    <property type="project" value="InterPro"/>
</dbReference>
<proteinExistence type="inferred from homology"/>
<sequence>MDDDRTDTRSPEEKRAAHTDSHPGLADRLGPMALYCTQEAGTERAFTGSLLDEKRDGTYRCAACGEALFDSDDKYDSGSGWPSFTTPSGAAAVDVRTDSSLGMIRTETTCASCGAHLGHVFPDGPGAAGERYCINSACLVFDERPDG</sequence>
<feature type="compositionally biased region" description="Basic and acidic residues" evidence="8">
    <location>
        <begin position="1"/>
        <end position="21"/>
    </location>
</feature>
<dbReference type="GO" id="GO:0046872">
    <property type="term" value="F:metal ion binding"/>
    <property type="evidence" value="ECO:0007669"/>
    <property type="project" value="UniProtKB-KW"/>
</dbReference>
<evidence type="ECO:0000256" key="6">
    <source>
        <dbReference type="ARBA" id="ARBA00023002"/>
    </source>
</evidence>
<dbReference type="AlphaFoldDB" id="A0A381UQA8"/>
<evidence type="ECO:0000259" key="9">
    <source>
        <dbReference type="PROSITE" id="PS51790"/>
    </source>
</evidence>
<protein>
    <recommendedName>
        <fullName evidence="3">peptide-methionine (R)-S-oxide reductase</fullName>
        <ecNumber evidence="3">1.8.4.12</ecNumber>
    </recommendedName>
</protein>
<dbReference type="InterPro" id="IPR002579">
    <property type="entry name" value="Met_Sox_Rdtase_MsrB_dom"/>
</dbReference>
<evidence type="ECO:0000256" key="2">
    <source>
        <dbReference type="ARBA" id="ARBA00007174"/>
    </source>
</evidence>
<evidence type="ECO:0000256" key="3">
    <source>
        <dbReference type="ARBA" id="ARBA00012499"/>
    </source>
</evidence>
<organism evidence="10">
    <name type="scientific">marine metagenome</name>
    <dbReference type="NCBI Taxonomy" id="408172"/>
    <lineage>
        <taxon>unclassified sequences</taxon>
        <taxon>metagenomes</taxon>
        <taxon>ecological metagenomes</taxon>
    </lineage>
</organism>
<gene>
    <name evidence="10" type="ORF">METZ01_LOCUS83206</name>
</gene>
<dbReference type="InterPro" id="IPR028427">
    <property type="entry name" value="Met_Sox_Rdtase_MsrB"/>
</dbReference>
<dbReference type="Pfam" id="PF01641">
    <property type="entry name" value="SelR"/>
    <property type="match status" value="1"/>
</dbReference>